<evidence type="ECO:0000313" key="2">
    <source>
        <dbReference type="EMBL" id="MDT0633247.1"/>
    </source>
</evidence>
<evidence type="ECO:0000259" key="1">
    <source>
        <dbReference type="Pfam" id="PF13462"/>
    </source>
</evidence>
<keyword evidence="3" id="KW-1185">Reference proteome</keyword>
<dbReference type="Pfam" id="PF13462">
    <property type="entry name" value="Thioredoxin_4"/>
    <property type="match status" value="1"/>
</dbReference>
<name>A0ABU3BVD9_9BACT</name>
<protein>
    <submittedName>
        <fullName evidence="2">Thioredoxin domain-containing protein</fullName>
    </submittedName>
</protein>
<dbReference type="SUPFAM" id="SSF52833">
    <property type="entry name" value="Thioredoxin-like"/>
    <property type="match status" value="1"/>
</dbReference>
<comment type="caution">
    <text evidence="2">The sequence shown here is derived from an EMBL/GenBank/DDBJ whole genome shotgun (WGS) entry which is preliminary data.</text>
</comment>
<evidence type="ECO:0000313" key="3">
    <source>
        <dbReference type="Proteomes" id="UP001267426"/>
    </source>
</evidence>
<sequence length="176" mass="19387">MPLDPPIGPDDHVTGPDDAVVHLVHYGDFECPYSKDVYDIVTEIRERHPDRVRLAFRHFPVRSHPHALAAAVAAEAAGRQGAFWPFHDRLYAHQLQLRPDQLVGHAEALGLDGAAVRAALDDEGGAAPVLAQKRAGVRSGVRSTLGLWIDNVWYEEDALEDALVDRVIRPLQEAEA</sequence>
<organism evidence="2 3">
    <name type="scientific">Rubrivirga litoralis</name>
    <dbReference type="NCBI Taxonomy" id="3075598"/>
    <lineage>
        <taxon>Bacteria</taxon>
        <taxon>Pseudomonadati</taxon>
        <taxon>Rhodothermota</taxon>
        <taxon>Rhodothermia</taxon>
        <taxon>Rhodothermales</taxon>
        <taxon>Rubricoccaceae</taxon>
        <taxon>Rubrivirga</taxon>
    </lineage>
</organism>
<dbReference type="InterPro" id="IPR012336">
    <property type="entry name" value="Thioredoxin-like_fold"/>
</dbReference>
<reference evidence="2 3" key="1">
    <citation type="submission" date="2023-09" db="EMBL/GenBank/DDBJ databases">
        <authorList>
            <person name="Rey-Velasco X."/>
        </authorList>
    </citation>
    <scope>NUCLEOTIDE SEQUENCE [LARGE SCALE GENOMIC DNA]</scope>
    <source>
        <strain evidence="2 3">F394</strain>
    </source>
</reference>
<dbReference type="EMBL" id="JAVRHT010000066">
    <property type="protein sequence ID" value="MDT0633247.1"/>
    <property type="molecule type" value="Genomic_DNA"/>
</dbReference>
<dbReference type="Proteomes" id="UP001267426">
    <property type="component" value="Unassembled WGS sequence"/>
</dbReference>
<dbReference type="InterPro" id="IPR036249">
    <property type="entry name" value="Thioredoxin-like_sf"/>
</dbReference>
<accession>A0ABU3BVD9</accession>
<feature type="domain" description="Thioredoxin-like fold" evidence="1">
    <location>
        <begin position="10"/>
        <end position="158"/>
    </location>
</feature>
<proteinExistence type="predicted"/>
<gene>
    <name evidence="2" type="ORF">RM540_15945</name>
</gene>
<dbReference type="Gene3D" id="3.40.30.10">
    <property type="entry name" value="Glutaredoxin"/>
    <property type="match status" value="1"/>
</dbReference>
<dbReference type="RefSeq" id="WP_311665955.1">
    <property type="nucleotide sequence ID" value="NZ_JAVRHT010000066.1"/>
</dbReference>